<evidence type="ECO:0000256" key="1">
    <source>
        <dbReference type="SAM" id="MobiDB-lite"/>
    </source>
</evidence>
<comment type="caution">
    <text evidence="3">The sequence shown here is derived from an EMBL/GenBank/DDBJ whole genome shotgun (WGS) entry which is preliminary data.</text>
</comment>
<dbReference type="InterPro" id="IPR006785">
    <property type="entry name" value="Pex14_N"/>
</dbReference>
<dbReference type="InterPro" id="IPR036388">
    <property type="entry name" value="WH-like_DNA-bd_sf"/>
</dbReference>
<gene>
    <name evidence="3" type="ORF">MVEN_01221700</name>
</gene>
<name>A0A8H6Y641_9AGAR</name>
<feature type="compositionally biased region" description="Polar residues" evidence="1">
    <location>
        <begin position="15"/>
        <end position="40"/>
    </location>
</feature>
<dbReference type="Pfam" id="PF04695">
    <property type="entry name" value="Pex14_N"/>
    <property type="match status" value="1"/>
</dbReference>
<feature type="region of interest" description="Disordered" evidence="1">
    <location>
        <begin position="1"/>
        <end position="42"/>
    </location>
</feature>
<dbReference type="Gene3D" id="1.10.10.10">
    <property type="entry name" value="Winged helix-like DNA-binding domain superfamily/Winged helix DNA-binding domain"/>
    <property type="match status" value="1"/>
</dbReference>
<organism evidence="3 4">
    <name type="scientific">Mycena venus</name>
    <dbReference type="NCBI Taxonomy" id="2733690"/>
    <lineage>
        <taxon>Eukaryota</taxon>
        <taxon>Fungi</taxon>
        <taxon>Dikarya</taxon>
        <taxon>Basidiomycota</taxon>
        <taxon>Agaricomycotina</taxon>
        <taxon>Agaricomycetes</taxon>
        <taxon>Agaricomycetidae</taxon>
        <taxon>Agaricales</taxon>
        <taxon>Marasmiineae</taxon>
        <taxon>Mycenaceae</taxon>
        <taxon>Mycena</taxon>
    </lineage>
</organism>
<sequence>MAEENGSGAAATPSEVPNASSEAPTGTPITEVSTPSSSQPPALENRAELLTKARAFLHQPQIQREDALSKRRFLAEKGLNDAEIEGLMRELPVQVPLVPPRSYPQPAPSNLPVLLLGLARLFSWIAGGTAALTFIYYRILLPRVTATFLARSSLKSHHLSLIQKLNASLAALKESQSEAAAVLPKPEPHKEPAAFTTCLSLDALLEQAKKQDIEVSGVSEISLLRCAISDFRKGSESRNPRTEEVFQVLEGKIPWLVSEEGAPFEQRLWETLSTCPLFVPNTSPSSDSPSTPPPADGQEVLYWRYDPPTPPSPTALAQSLSALSTSIPKPSSEKHSPFQHALQSMTDFTGYISSQMYMPYLPVGGRFGSGSTMAPAEEEVRKEIRALKGLVLNRRTFLPNASMRPQ</sequence>
<evidence type="ECO:0000259" key="2">
    <source>
        <dbReference type="Pfam" id="PF04695"/>
    </source>
</evidence>
<proteinExistence type="predicted"/>
<feature type="region of interest" description="Disordered" evidence="1">
    <location>
        <begin position="280"/>
        <end position="300"/>
    </location>
</feature>
<reference evidence="3" key="1">
    <citation type="submission" date="2020-05" db="EMBL/GenBank/DDBJ databases">
        <title>Mycena genomes resolve the evolution of fungal bioluminescence.</title>
        <authorList>
            <person name="Tsai I.J."/>
        </authorList>
    </citation>
    <scope>NUCLEOTIDE SEQUENCE</scope>
    <source>
        <strain evidence="3">CCC161011</strain>
    </source>
</reference>
<evidence type="ECO:0000313" key="3">
    <source>
        <dbReference type="EMBL" id="KAF7352564.1"/>
    </source>
</evidence>
<dbReference type="AlphaFoldDB" id="A0A8H6Y641"/>
<keyword evidence="4" id="KW-1185">Reference proteome</keyword>
<protein>
    <recommendedName>
        <fullName evidence="2">Peroxisome membrane anchor protein Pex14p N-terminal domain-containing protein</fullName>
    </recommendedName>
</protein>
<dbReference type="OrthoDB" id="441517at2759"/>
<dbReference type="Proteomes" id="UP000620124">
    <property type="component" value="Unassembled WGS sequence"/>
</dbReference>
<evidence type="ECO:0000313" key="4">
    <source>
        <dbReference type="Proteomes" id="UP000620124"/>
    </source>
</evidence>
<feature type="domain" description="Peroxisome membrane anchor protein Pex14p N-terminal" evidence="2">
    <location>
        <begin position="46"/>
        <end position="90"/>
    </location>
</feature>
<accession>A0A8H6Y641</accession>
<dbReference type="EMBL" id="JACAZI010000009">
    <property type="protein sequence ID" value="KAF7352564.1"/>
    <property type="molecule type" value="Genomic_DNA"/>
</dbReference>